<sequence length="40" mass="4686">VTLMYHLTFPPKKTREKKAQNQLVVIVLKYITVINNKPDC</sequence>
<reference evidence="1" key="1">
    <citation type="submission" date="2014-05" db="EMBL/GenBank/DDBJ databases">
        <authorList>
            <person name="Chronopoulou M."/>
        </authorList>
    </citation>
    <scope>NUCLEOTIDE SEQUENCE</scope>
    <source>
        <tissue evidence="1">Whole organism</tissue>
    </source>
</reference>
<dbReference type="EMBL" id="HACA01027887">
    <property type="protein sequence ID" value="CDW45248.1"/>
    <property type="molecule type" value="Transcribed_RNA"/>
</dbReference>
<dbReference type="AlphaFoldDB" id="A0A0K2V3X7"/>
<organism evidence="1">
    <name type="scientific">Lepeophtheirus salmonis</name>
    <name type="common">Salmon louse</name>
    <name type="synonym">Caligus salmonis</name>
    <dbReference type="NCBI Taxonomy" id="72036"/>
    <lineage>
        <taxon>Eukaryota</taxon>
        <taxon>Metazoa</taxon>
        <taxon>Ecdysozoa</taxon>
        <taxon>Arthropoda</taxon>
        <taxon>Crustacea</taxon>
        <taxon>Multicrustacea</taxon>
        <taxon>Hexanauplia</taxon>
        <taxon>Copepoda</taxon>
        <taxon>Siphonostomatoida</taxon>
        <taxon>Caligidae</taxon>
        <taxon>Lepeophtheirus</taxon>
    </lineage>
</organism>
<proteinExistence type="predicted"/>
<evidence type="ECO:0000313" key="1">
    <source>
        <dbReference type="EMBL" id="CDW45248.1"/>
    </source>
</evidence>
<protein>
    <submittedName>
        <fullName evidence="1">Uncharacterized protein</fullName>
    </submittedName>
</protein>
<accession>A0A0K2V3X7</accession>
<name>A0A0K2V3X7_LEPSM</name>
<feature type="non-terminal residue" evidence="1">
    <location>
        <position position="1"/>
    </location>
</feature>